<organism evidence="1 2">
    <name type="scientific">Methylomonas fluvii</name>
    <dbReference type="NCBI Taxonomy" id="1854564"/>
    <lineage>
        <taxon>Bacteria</taxon>
        <taxon>Pseudomonadati</taxon>
        <taxon>Pseudomonadota</taxon>
        <taxon>Gammaproteobacteria</taxon>
        <taxon>Methylococcales</taxon>
        <taxon>Methylococcaceae</taxon>
        <taxon>Methylomonas</taxon>
    </lineage>
</organism>
<dbReference type="RefSeq" id="WP_192396491.1">
    <property type="nucleotide sequence ID" value="NZ_CAJHIU010000004.1"/>
</dbReference>
<protein>
    <submittedName>
        <fullName evidence="1">Uncharacterized protein</fullName>
    </submittedName>
</protein>
<comment type="caution">
    <text evidence="1">The sequence shown here is derived from an EMBL/GenBank/DDBJ whole genome shotgun (WGS) entry which is preliminary data.</text>
</comment>
<reference evidence="1 2" key="1">
    <citation type="submission" date="2020-09" db="EMBL/GenBank/DDBJ databases">
        <title>Methylomonas albis sp. nov. and Methylomonas fluvii sp. nov.: Two cold-adapted methanotrophs from the River Elbe and an amended description of Methylovulum psychrotolerans strain Eb1.</title>
        <authorList>
            <person name="Bussmann I.K."/>
            <person name="Klings K.-W."/>
            <person name="Warnstedt J."/>
            <person name="Hoppert M."/>
            <person name="Saborowski A."/>
            <person name="Horn F."/>
            <person name="Liebner S."/>
        </authorList>
    </citation>
    <scope>NUCLEOTIDE SEQUENCE [LARGE SCALE GENOMIC DNA]</scope>
    <source>
        <strain evidence="1 2">EbB</strain>
    </source>
</reference>
<dbReference type="Proteomes" id="UP000641152">
    <property type="component" value="Unassembled WGS sequence"/>
</dbReference>
<sequence>MITLSKITRDDAKEAAMMFLGILAMWTDCFFDEKAGARLLNIDEGSYEGGDIHYDHAPPPVLEKYIPQSNLENAVFVRRIEEIFDFAQTGTWSGVDTINGTQYFGAWLEEAVIELGAFKQIFNRRPILSFKDSGVAMLGGGEDQILDTLFAITDAAEARWKLSERHDLTLDEIALLAGVGIKTVRNAVSLKGHDRLISAGRTEDKTVVDAEEAYRWLLTKKGFTGPFLYHEEPPFDSYETLGQFRHHCYVMRTLAKLEIAELAKNLGWNESLIQAYTDLEKLDVSEKLELLTPETLMQIGKFYQSEYLNTFVVDGSRILAAVVAEHRAKQLFN</sequence>
<gene>
    <name evidence="1" type="ORF">EBB_25445</name>
</gene>
<evidence type="ECO:0000313" key="2">
    <source>
        <dbReference type="Proteomes" id="UP000641152"/>
    </source>
</evidence>
<proteinExistence type="predicted"/>
<accession>A0ABR9DKY8</accession>
<name>A0ABR9DKY8_9GAMM</name>
<evidence type="ECO:0000313" key="1">
    <source>
        <dbReference type="EMBL" id="MBD9363777.1"/>
    </source>
</evidence>
<keyword evidence="2" id="KW-1185">Reference proteome</keyword>
<dbReference type="EMBL" id="JACXST010000004">
    <property type="protein sequence ID" value="MBD9363777.1"/>
    <property type="molecule type" value="Genomic_DNA"/>
</dbReference>